<dbReference type="OrthoDB" id="9800231at2"/>
<sequence length="256" mass="28941">MWNDAVDLRDFYASPLGQMARHLLRRRLRQIWPDVTGQSVLGLGYATPYLRQFKPEAERVLALMPAGQGILHWPPGERGLAALVDETDLPIPDRSIDRVLLVHGLECAEHLRDLLREVWRVMADDGRLLAVVPNRRGIWARSDRTPFGQGQTFSPSQLSRLMRDNMFMPTQNGEALFLPPIRTSWMLKTAPAWERIGARWFSRFAGVVMIEAGKQLYGVASVRPPRGRRQAAVIAFPQIAGRETRRGSLSKDPGET</sequence>
<organism evidence="2 3">
    <name type="scientific">Hypericibacter terrae</name>
    <dbReference type="NCBI Taxonomy" id="2602015"/>
    <lineage>
        <taxon>Bacteria</taxon>
        <taxon>Pseudomonadati</taxon>
        <taxon>Pseudomonadota</taxon>
        <taxon>Alphaproteobacteria</taxon>
        <taxon>Rhodospirillales</taxon>
        <taxon>Dongiaceae</taxon>
        <taxon>Hypericibacter</taxon>
    </lineage>
</organism>
<dbReference type="GO" id="GO:0008757">
    <property type="term" value="F:S-adenosylmethionine-dependent methyltransferase activity"/>
    <property type="evidence" value="ECO:0007669"/>
    <property type="project" value="InterPro"/>
</dbReference>
<dbReference type="Gene3D" id="3.40.50.150">
    <property type="entry name" value="Vaccinia Virus protein VP39"/>
    <property type="match status" value="1"/>
</dbReference>
<dbReference type="EMBL" id="CP042906">
    <property type="protein sequence ID" value="QEX19350.1"/>
    <property type="molecule type" value="Genomic_DNA"/>
</dbReference>
<keyword evidence="3" id="KW-1185">Reference proteome</keyword>
<reference evidence="2 3" key="1">
    <citation type="submission" date="2019-08" db="EMBL/GenBank/DDBJ databases">
        <title>Hyperibacter terrae gen. nov., sp. nov. and Hyperibacter viscosus sp. nov., two new members in the family Rhodospirillaceae isolated from the rhizosphere of Hypericum perforatum.</title>
        <authorList>
            <person name="Noviana Z."/>
        </authorList>
    </citation>
    <scope>NUCLEOTIDE SEQUENCE [LARGE SCALE GENOMIC DNA]</scope>
    <source>
        <strain evidence="2 3">R5913</strain>
    </source>
</reference>
<keyword evidence="2" id="KW-0489">Methyltransferase</keyword>
<dbReference type="SUPFAM" id="SSF53335">
    <property type="entry name" value="S-adenosyl-L-methionine-dependent methyltransferases"/>
    <property type="match status" value="1"/>
</dbReference>
<dbReference type="AlphaFoldDB" id="A0A5J6MTK3"/>
<dbReference type="InterPro" id="IPR029063">
    <property type="entry name" value="SAM-dependent_MTases_sf"/>
</dbReference>
<accession>A0A5J6MTK3</accession>
<dbReference type="RefSeq" id="WP_151179420.1">
    <property type="nucleotide sequence ID" value="NZ_CP042906.1"/>
</dbReference>
<gene>
    <name evidence="2" type="ORF">FRZ44_46630</name>
</gene>
<feature type="domain" description="Methyltransferase type 11" evidence="1">
    <location>
        <begin position="85"/>
        <end position="129"/>
    </location>
</feature>
<dbReference type="GO" id="GO:0032259">
    <property type="term" value="P:methylation"/>
    <property type="evidence" value="ECO:0007669"/>
    <property type="project" value="UniProtKB-KW"/>
</dbReference>
<dbReference type="Proteomes" id="UP000326202">
    <property type="component" value="Chromosome"/>
</dbReference>
<name>A0A5J6MTK3_9PROT</name>
<dbReference type="InterPro" id="IPR013216">
    <property type="entry name" value="Methyltransf_11"/>
</dbReference>
<evidence type="ECO:0000313" key="2">
    <source>
        <dbReference type="EMBL" id="QEX19350.1"/>
    </source>
</evidence>
<proteinExistence type="predicted"/>
<dbReference type="KEGG" id="htq:FRZ44_46630"/>
<protein>
    <submittedName>
        <fullName evidence="2">Methyltransferase type 11</fullName>
    </submittedName>
</protein>
<keyword evidence="2" id="KW-0808">Transferase</keyword>
<evidence type="ECO:0000259" key="1">
    <source>
        <dbReference type="Pfam" id="PF08241"/>
    </source>
</evidence>
<evidence type="ECO:0000313" key="3">
    <source>
        <dbReference type="Proteomes" id="UP000326202"/>
    </source>
</evidence>
<dbReference type="Pfam" id="PF08241">
    <property type="entry name" value="Methyltransf_11"/>
    <property type="match status" value="1"/>
</dbReference>